<evidence type="ECO:0000313" key="2">
    <source>
        <dbReference type="EMBL" id="PWK62140.1"/>
    </source>
</evidence>
<gene>
    <name evidence="2" type="ORF">C7455_101166</name>
</gene>
<feature type="chain" id="PRO_5016341474" evidence="1">
    <location>
        <begin position="21"/>
        <end position="515"/>
    </location>
</feature>
<dbReference type="RefSeq" id="WP_109664207.1">
    <property type="nucleotide sequence ID" value="NZ_QGGW01000001.1"/>
</dbReference>
<organism evidence="2 3">
    <name type="scientific">Roseicyclus mahoneyensis</name>
    <dbReference type="NCBI Taxonomy" id="164332"/>
    <lineage>
        <taxon>Bacteria</taxon>
        <taxon>Pseudomonadati</taxon>
        <taxon>Pseudomonadota</taxon>
        <taxon>Alphaproteobacteria</taxon>
        <taxon>Rhodobacterales</taxon>
        <taxon>Roseobacteraceae</taxon>
        <taxon>Roseicyclus</taxon>
    </lineage>
</organism>
<name>A0A316GLU3_9RHOB</name>
<dbReference type="Proteomes" id="UP000245708">
    <property type="component" value="Unassembled WGS sequence"/>
</dbReference>
<evidence type="ECO:0000256" key="1">
    <source>
        <dbReference type="SAM" id="SignalP"/>
    </source>
</evidence>
<dbReference type="AlphaFoldDB" id="A0A316GLU3"/>
<proteinExistence type="predicted"/>
<protein>
    <submittedName>
        <fullName evidence="2">Uncharacterized protein</fullName>
    </submittedName>
</protein>
<keyword evidence="3" id="KW-1185">Reference proteome</keyword>
<accession>A0A316GLU3</accession>
<reference evidence="2 3" key="1">
    <citation type="submission" date="2018-05" db="EMBL/GenBank/DDBJ databases">
        <title>Genomic Encyclopedia of Type Strains, Phase IV (KMG-IV): sequencing the most valuable type-strain genomes for metagenomic binning, comparative biology and taxonomic classification.</title>
        <authorList>
            <person name="Goeker M."/>
        </authorList>
    </citation>
    <scope>NUCLEOTIDE SEQUENCE [LARGE SCALE GENOMIC DNA]</scope>
    <source>
        <strain evidence="2 3">DSM 16097</strain>
    </source>
</reference>
<evidence type="ECO:0000313" key="3">
    <source>
        <dbReference type="Proteomes" id="UP000245708"/>
    </source>
</evidence>
<dbReference type="EMBL" id="QGGW01000001">
    <property type="protein sequence ID" value="PWK62140.1"/>
    <property type="molecule type" value="Genomic_DNA"/>
</dbReference>
<keyword evidence="1" id="KW-0732">Signal</keyword>
<feature type="signal peptide" evidence="1">
    <location>
        <begin position="1"/>
        <end position="20"/>
    </location>
</feature>
<comment type="caution">
    <text evidence="2">The sequence shown here is derived from an EMBL/GenBank/DDBJ whole genome shotgun (WGS) entry which is preliminary data.</text>
</comment>
<sequence length="515" mass="53546">MRLFALSLFGVLACSTAAVACPALNMSQGATSLGMDQLSSSQSISLTAGGENRLEQCGLGMLGFGQFRSVPDYSFVVTGDISRNVVLAVTSDCDATMLVNTADGQWHFNDDANGNLDPRLTIPAGASLDGQVDVWVGTFAGGECAATLNIAQAGAAIPVAPPTISAPSGAAGFALAPPPAAMPAPLPVAPAPGASLGGTTVVPIPQAPAPIVPQPQAPVPVQVPQPIPVPAPIPMPAAICPNPNMVGPSLTLTGGQLLQPQAYVAQIGGQYALADCPGIPDAWGNVNEAPSFTLYMSQMDGYLLTTDVASDCDPVLLMRDAFGQWHFNDDTNGLQPQLQVNGTSLNGRVDFWVGGFGSSACQGSITFRTASMTPPVVGGCPNPNLQGVPVSTTGQALYSPTDYFTTAGGSQQLNNCGLPVFSSGYFNAQPNFSFFLSGMQDYGRLEIEGEASCDTVLLVRTPDGQWYLDDDSNGNFNPRLDLFNTFMLNGRVDVWVGSYTGVSCPATIEMETWYN</sequence>
<dbReference type="OrthoDB" id="5973611at2"/>
<dbReference type="PROSITE" id="PS51257">
    <property type="entry name" value="PROKAR_LIPOPROTEIN"/>
    <property type="match status" value="1"/>
</dbReference>